<reference evidence="1 4" key="2">
    <citation type="submission" date="2019-11" db="EMBL/GenBank/DDBJ databases">
        <title>Draft genome sequences of five Paenibacillus species of dairy origin.</title>
        <authorList>
            <person name="Olajide A.M."/>
            <person name="Chen S."/>
            <person name="Lapointe G."/>
        </authorList>
    </citation>
    <scope>NUCLEOTIDE SEQUENCE [LARGE SCALE GENOMIC DNA]</scope>
    <source>
        <strain evidence="1 4">3CS1</strain>
    </source>
</reference>
<dbReference type="Pfam" id="PF26595">
    <property type="entry name" value="A_ENA"/>
    <property type="match status" value="1"/>
</dbReference>
<keyword evidence="4" id="KW-1185">Reference proteome</keyword>
<dbReference type="EMBL" id="NPBY01000061">
    <property type="protein sequence ID" value="PAD73876.1"/>
    <property type="molecule type" value="Genomic_DNA"/>
</dbReference>
<evidence type="ECO:0000313" key="1">
    <source>
        <dbReference type="EMBL" id="MUG67709.1"/>
    </source>
</evidence>
<name>A0A268EL88_9BACL</name>
<evidence type="ECO:0000313" key="2">
    <source>
        <dbReference type="EMBL" id="PAD73876.1"/>
    </source>
</evidence>
<dbReference type="Proteomes" id="UP000215596">
    <property type="component" value="Unassembled WGS sequence"/>
</dbReference>
<accession>A0A268EL88</accession>
<dbReference type="InterPro" id="IPR058705">
    <property type="entry name" value="A_ENA"/>
</dbReference>
<dbReference type="RefSeq" id="WP_095266769.1">
    <property type="nucleotide sequence ID" value="NZ_NPBY01000061.1"/>
</dbReference>
<comment type="caution">
    <text evidence="2">The sequence shown here is derived from an EMBL/GenBank/DDBJ whole genome shotgun (WGS) entry which is preliminary data.</text>
</comment>
<sequence>MSKVESLMQMLDAAVVIQRETSLILEGKAVEAEKVCQWVLSNQALGAEGLKEPLALHEQIVEQIEGLTRIGSGLCRNLRIILGTSDQEDGEGGFEEFDFGESDG</sequence>
<dbReference type="EMBL" id="WOAA01000017">
    <property type="protein sequence ID" value="MUG67709.1"/>
    <property type="molecule type" value="Genomic_DNA"/>
</dbReference>
<dbReference type="OrthoDB" id="2664174at2"/>
<reference evidence="2 3" key="1">
    <citation type="submission" date="2017-07" db="EMBL/GenBank/DDBJ databases">
        <title>Isolation and whole genome analysis of endospore-forming bacteria from heroin.</title>
        <authorList>
            <person name="Kalinowski J."/>
            <person name="Ahrens B."/>
            <person name="Al-Dilaimi A."/>
            <person name="Winkler A."/>
            <person name="Wibberg D."/>
            <person name="Schleenbecker U."/>
            <person name="Ruckert C."/>
            <person name="Wolfel R."/>
            <person name="Grass G."/>
        </authorList>
    </citation>
    <scope>NUCLEOTIDE SEQUENCE [LARGE SCALE GENOMIC DNA]</scope>
    <source>
        <strain evidence="2 3">7537-G1</strain>
    </source>
</reference>
<evidence type="ECO:0008006" key="5">
    <source>
        <dbReference type="Google" id="ProtNLM"/>
    </source>
</evidence>
<gene>
    <name evidence="2" type="ORF">CHH67_18740</name>
    <name evidence="1" type="ORF">GNP94_17095</name>
</gene>
<proteinExistence type="predicted"/>
<protein>
    <recommendedName>
        <fullName evidence="5">Restriction endonuclease subunit S</fullName>
    </recommendedName>
</protein>
<evidence type="ECO:0000313" key="3">
    <source>
        <dbReference type="Proteomes" id="UP000215596"/>
    </source>
</evidence>
<organism evidence="2 3">
    <name type="scientific">Paenibacillus campinasensis</name>
    <dbReference type="NCBI Taxonomy" id="66347"/>
    <lineage>
        <taxon>Bacteria</taxon>
        <taxon>Bacillati</taxon>
        <taxon>Bacillota</taxon>
        <taxon>Bacilli</taxon>
        <taxon>Bacillales</taxon>
        <taxon>Paenibacillaceae</taxon>
        <taxon>Paenibacillus</taxon>
    </lineage>
</organism>
<dbReference type="Proteomes" id="UP000435177">
    <property type="component" value="Unassembled WGS sequence"/>
</dbReference>
<dbReference type="AlphaFoldDB" id="A0A268EL88"/>
<evidence type="ECO:0000313" key="4">
    <source>
        <dbReference type="Proteomes" id="UP000435177"/>
    </source>
</evidence>